<dbReference type="AlphaFoldDB" id="A0AA88DQB5"/>
<sequence length="163" mass="18212">MNNRVNYTKCEDDLRVRLPRICRSEANADQISEIRSPNSLSLPYQSPPAPEPELPEADLTKSLNGCYSDEDLVALVTLKTPACVCLHHRRLICSVSIRRHHRLLRDVATGLLSLCASRDSDEVMFDSNHISYIWFGSCNVAGVLLFASVATSALFGVFFVWTI</sequence>
<keyword evidence="3" id="KW-1185">Reference proteome</keyword>
<dbReference type="Proteomes" id="UP001187192">
    <property type="component" value="Unassembled WGS sequence"/>
</dbReference>
<feature type="transmembrane region" description="Helical" evidence="1">
    <location>
        <begin position="132"/>
        <end position="161"/>
    </location>
</feature>
<evidence type="ECO:0000256" key="1">
    <source>
        <dbReference type="SAM" id="Phobius"/>
    </source>
</evidence>
<comment type="caution">
    <text evidence="2">The sequence shown here is derived from an EMBL/GenBank/DDBJ whole genome shotgun (WGS) entry which is preliminary data.</text>
</comment>
<evidence type="ECO:0000313" key="3">
    <source>
        <dbReference type="Proteomes" id="UP001187192"/>
    </source>
</evidence>
<evidence type="ECO:0000313" key="2">
    <source>
        <dbReference type="EMBL" id="GMN59574.1"/>
    </source>
</evidence>
<keyword evidence="1" id="KW-0812">Transmembrane</keyword>
<organism evidence="2 3">
    <name type="scientific">Ficus carica</name>
    <name type="common">Common fig</name>
    <dbReference type="NCBI Taxonomy" id="3494"/>
    <lineage>
        <taxon>Eukaryota</taxon>
        <taxon>Viridiplantae</taxon>
        <taxon>Streptophyta</taxon>
        <taxon>Embryophyta</taxon>
        <taxon>Tracheophyta</taxon>
        <taxon>Spermatophyta</taxon>
        <taxon>Magnoliopsida</taxon>
        <taxon>eudicotyledons</taxon>
        <taxon>Gunneridae</taxon>
        <taxon>Pentapetalae</taxon>
        <taxon>rosids</taxon>
        <taxon>fabids</taxon>
        <taxon>Rosales</taxon>
        <taxon>Moraceae</taxon>
        <taxon>Ficeae</taxon>
        <taxon>Ficus</taxon>
    </lineage>
</organism>
<protein>
    <submittedName>
        <fullName evidence="2">Uncharacterized protein</fullName>
    </submittedName>
</protein>
<accession>A0AA88DQB5</accession>
<proteinExistence type="predicted"/>
<dbReference type="EMBL" id="BTGU01000089">
    <property type="protein sequence ID" value="GMN59574.1"/>
    <property type="molecule type" value="Genomic_DNA"/>
</dbReference>
<gene>
    <name evidence="2" type="ORF">TIFTF001_028677</name>
</gene>
<reference evidence="2" key="1">
    <citation type="submission" date="2023-07" db="EMBL/GenBank/DDBJ databases">
        <title>draft genome sequence of fig (Ficus carica).</title>
        <authorList>
            <person name="Takahashi T."/>
            <person name="Nishimura K."/>
        </authorList>
    </citation>
    <scope>NUCLEOTIDE SEQUENCE</scope>
</reference>
<name>A0AA88DQB5_FICCA</name>
<keyword evidence="1" id="KW-1133">Transmembrane helix</keyword>
<keyword evidence="1" id="KW-0472">Membrane</keyword>